<evidence type="ECO:0000259" key="12">
    <source>
        <dbReference type="SMART" id="SM01192"/>
    </source>
</evidence>
<dbReference type="PRINTS" id="PR00148">
    <property type="entry name" value="ENOLASE"/>
</dbReference>
<dbReference type="UniPathway" id="UPA00109">
    <property type="reaction ID" value="UER00187"/>
</dbReference>
<keyword evidence="11" id="KW-0479">Metal-binding</keyword>
<dbReference type="PANTHER" id="PTHR11902:SF1">
    <property type="entry name" value="ENOLASE"/>
    <property type="match status" value="1"/>
</dbReference>
<dbReference type="InterPro" id="IPR020811">
    <property type="entry name" value="Enolase_N"/>
</dbReference>
<evidence type="ECO:0000259" key="13">
    <source>
        <dbReference type="SMART" id="SM01193"/>
    </source>
</evidence>
<organism evidence="14 15">
    <name type="scientific">Candidatus Sungbacteria bacterium GWC2_49_10</name>
    <dbReference type="NCBI Taxonomy" id="1802263"/>
    <lineage>
        <taxon>Bacteria</taxon>
        <taxon>Candidatus Sungiibacteriota</taxon>
    </lineage>
</organism>
<comment type="cofactor">
    <cofactor evidence="11">
        <name>Mg(2+)</name>
        <dbReference type="ChEBI" id="CHEBI:18420"/>
    </cofactor>
    <text evidence="11">Mg(2+) is required for catalysis and for stabilizing the dimer.</text>
</comment>
<reference evidence="14 15" key="1">
    <citation type="journal article" date="2016" name="Nat. Commun.">
        <title>Thousands of microbial genomes shed light on interconnected biogeochemical processes in an aquifer system.</title>
        <authorList>
            <person name="Anantharaman K."/>
            <person name="Brown C.T."/>
            <person name="Hug L.A."/>
            <person name="Sharon I."/>
            <person name="Castelle C.J."/>
            <person name="Probst A.J."/>
            <person name="Thomas B.C."/>
            <person name="Singh A."/>
            <person name="Wilkins M.J."/>
            <person name="Karaoz U."/>
            <person name="Brodie E.L."/>
            <person name="Williams K.H."/>
            <person name="Hubbard S.S."/>
            <person name="Banfield J.F."/>
        </authorList>
    </citation>
    <scope>NUCLEOTIDE SEQUENCE [LARGE SCALE GENOMIC DNA]</scope>
</reference>
<dbReference type="InterPro" id="IPR036849">
    <property type="entry name" value="Enolase-like_C_sf"/>
</dbReference>
<evidence type="ECO:0000256" key="4">
    <source>
        <dbReference type="ARBA" id="ARBA00017068"/>
    </source>
</evidence>
<evidence type="ECO:0000256" key="8">
    <source>
        <dbReference type="ARBA" id="ARBA00023239"/>
    </source>
</evidence>
<proteinExistence type="inferred from homology"/>
<dbReference type="AlphaFoldDB" id="A0A1G2K551"/>
<dbReference type="GO" id="GO:0004634">
    <property type="term" value="F:phosphopyruvate hydratase activity"/>
    <property type="evidence" value="ECO:0007669"/>
    <property type="project" value="UniProtKB-EC"/>
</dbReference>
<evidence type="ECO:0000313" key="15">
    <source>
        <dbReference type="Proteomes" id="UP000177392"/>
    </source>
</evidence>
<evidence type="ECO:0000256" key="6">
    <source>
        <dbReference type="ARBA" id="ARBA00022842"/>
    </source>
</evidence>
<dbReference type="InterPro" id="IPR029017">
    <property type="entry name" value="Enolase-like_N"/>
</dbReference>
<feature type="binding site" evidence="10">
    <location>
        <position position="274"/>
    </location>
    <ligand>
        <name>substrate</name>
    </ligand>
</feature>
<dbReference type="PROSITE" id="PS00164">
    <property type="entry name" value="ENOLASE"/>
    <property type="match status" value="1"/>
</dbReference>
<feature type="binding site" evidence="11">
    <location>
        <position position="232"/>
    </location>
    <ligand>
        <name>Mg(2+)</name>
        <dbReference type="ChEBI" id="CHEBI:18420"/>
    </ligand>
</feature>
<accession>A0A1G2K551</accession>
<dbReference type="InterPro" id="IPR000941">
    <property type="entry name" value="Enolase"/>
</dbReference>
<dbReference type="GO" id="GO:0000287">
    <property type="term" value="F:magnesium ion binding"/>
    <property type="evidence" value="ECO:0007669"/>
    <property type="project" value="InterPro"/>
</dbReference>
<keyword evidence="7" id="KW-0324">Glycolysis</keyword>
<feature type="binding site" evidence="10">
    <location>
        <position position="146"/>
    </location>
    <ligand>
        <name>substrate</name>
    </ligand>
</feature>
<dbReference type="GO" id="GO:0000015">
    <property type="term" value="C:phosphopyruvate hydratase complex"/>
    <property type="evidence" value="ECO:0007669"/>
    <property type="project" value="InterPro"/>
</dbReference>
<feature type="domain" description="Enolase C-terminal TIM barrel" evidence="12">
    <location>
        <begin position="130"/>
        <end position="396"/>
    </location>
</feature>
<gene>
    <name evidence="14" type="ORF">A2131_01280</name>
</gene>
<dbReference type="SMART" id="SM01192">
    <property type="entry name" value="Enolase_C"/>
    <property type="match status" value="1"/>
</dbReference>
<dbReference type="InterPro" id="IPR020810">
    <property type="entry name" value="Enolase_C"/>
</dbReference>
<dbReference type="SUPFAM" id="SSF54826">
    <property type="entry name" value="Enolase N-terminal domain-like"/>
    <property type="match status" value="1"/>
</dbReference>
<feature type="binding site" evidence="11">
    <location>
        <position position="274"/>
    </location>
    <ligand>
        <name>Mg(2+)</name>
        <dbReference type="ChEBI" id="CHEBI:18420"/>
    </ligand>
</feature>
<dbReference type="Pfam" id="PF03952">
    <property type="entry name" value="Enolase_N"/>
    <property type="match status" value="1"/>
</dbReference>
<feature type="binding site" evidence="11">
    <location>
        <position position="300"/>
    </location>
    <ligand>
        <name>Mg(2+)</name>
        <dbReference type="ChEBI" id="CHEBI:18420"/>
    </ligand>
</feature>
<feature type="domain" description="Enolase N-terminal" evidence="13">
    <location>
        <begin position="3"/>
        <end position="120"/>
    </location>
</feature>
<dbReference type="EC" id="4.2.1.11" evidence="3"/>
<feature type="active site" description="Proton acceptor" evidence="9">
    <location>
        <position position="325"/>
    </location>
</feature>
<keyword evidence="8" id="KW-0456">Lyase</keyword>
<protein>
    <recommendedName>
        <fullName evidence="4">Enolase</fullName>
        <ecNumber evidence="3">4.2.1.11</ecNumber>
    </recommendedName>
</protein>
<keyword evidence="6 11" id="KW-0460">Magnesium</keyword>
<comment type="similarity">
    <text evidence="2">Belongs to the enolase family.</text>
</comment>
<dbReference type="EMBL" id="MHQB01000034">
    <property type="protein sequence ID" value="OGZ93578.1"/>
    <property type="molecule type" value="Genomic_DNA"/>
</dbReference>
<comment type="pathway">
    <text evidence="1">Carbohydrate degradation; glycolysis; pyruvate from D-glyceraldehyde 3-phosphate: step 4/5.</text>
</comment>
<keyword evidence="5" id="KW-0964">Secreted</keyword>
<name>A0A1G2K551_9BACT</name>
<evidence type="ECO:0000256" key="11">
    <source>
        <dbReference type="PIRSR" id="PIRSR001400-3"/>
    </source>
</evidence>
<evidence type="ECO:0000256" key="1">
    <source>
        <dbReference type="ARBA" id="ARBA00005031"/>
    </source>
</evidence>
<comment type="caution">
    <text evidence="14">The sequence shown here is derived from an EMBL/GenBank/DDBJ whole genome shotgun (WGS) entry which is preliminary data.</text>
</comment>
<evidence type="ECO:0000256" key="9">
    <source>
        <dbReference type="PIRSR" id="PIRSR001400-1"/>
    </source>
</evidence>
<feature type="binding site" evidence="10">
    <location>
        <position position="376"/>
    </location>
    <ligand>
        <name>substrate</name>
    </ligand>
</feature>
<dbReference type="SUPFAM" id="SSF51604">
    <property type="entry name" value="Enolase C-terminal domain-like"/>
    <property type="match status" value="1"/>
</dbReference>
<feature type="active site" description="Proton donor" evidence="9">
    <location>
        <position position="197"/>
    </location>
</feature>
<dbReference type="Proteomes" id="UP000177392">
    <property type="component" value="Unassembled WGS sequence"/>
</dbReference>
<feature type="binding site" evidence="10">
    <location>
        <position position="300"/>
    </location>
    <ligand>
        <name>substrate</name>
    </ligand>
</feature>
<dbReference type="Pfam" id="PF00113">
    <property type="entry name" value="Enolase_C"/>
    <property type="match status" value="1"/>
</dbReference>
<evidence type="ECO:0000256" key="10">
    <source>
        <dbReference type="PIRSR" id="PIRSR001400-2"/>
    </source>
</evidence>
<feature type="binding site" evidence="10">
    <location>
        <position position="155"/>
    </location>
    <ligand>
        <name>substrate</name>
    </ligand>
</feature>
<dbReference type="Gene3D" id="3.30.390.10">
    <property type="entry name" value="Enolase-like, N-terminal domain"/>
    <property type="match status" value="1"/>
</dbReference>
<dbReference type="GO" id="GO:0006096">
    <property type="term" value="P:glycolytic process"/>
    <property type="evidence" value="ECO:0007669"/>
    <property type="project" value="UniProtKB-UniPathway"/>
</dbReference>
<feature type="binding site" evidence="10">
    <location>
        <begin position="352"/>
        <end position="355"/>
    </location>
    <ligand>
        <name>substrate</name>
    </ligand>
</feature>
<dbReference type="SMART" id="SM01193">
    <property type="entry name" value="Enolase_N"/>
    <property type="match status" value="1"/>
</dbReference>
<evidence type="ECO:0000256" key="3">
    <source>
        <dbReference type="ARBA" id="ARBA00012058"/>
    </source>
</evidence>
<dbReference type="PANTHER" id="PTHR11902">
    <property type="entry name" value="ENOLASE"/>
    <property type="match status" value="1"/>
</dbReference>
<dbReference type="Gene3D" id="3.20.20.120">
    <property type="entry name" value="Enolase-like C-terminal domain"/>
    <property type="match status" value="1"/>
</dbReference>
<evidence type="ECO:0000313" key="14">
    <source>
        <dbReference type="EMBL" id="OGZ93578.1"/>
    </source>
</evidence>
<dbReference type="InterPro" id="IPR020809">
    <property type="entry name" value="Enolase_CS"/>
</dbReference>
<sequence>MKIQDITVRKIFDSRGEPTIEVSLKLGNRWFSASVPSGKSRGSREAKVFPFSEAVRVLARIRRAILKKDFSSIRALDNVLIRLDGTAKKSRLGGNLMLGISVAFARARAAAENKEVWQILRKEFFSGNSKTKIPLIFANVINGGAHADNNLDIQEYMVVARGGSVRARVENLIDFYNRLGAILRKKNSGRRVPVGDEGGYSLDFKNNFEPIAVLENLVRVRGLAKNFSLALDAAATGFYARGLYAFGGKKLTSARLAGEYARYFGKSKLLFSIEDPFAEKDAAGFSLIHKKMPGAWVVGDDLTVTNSSEIKKYAEQNAINAVIIKPNQIGTVSEAADAILAAKQCGLKTIISHRSGETEDAFIIHLAKASGADGVKIGAPTRERMIKYNELMRLYPVTKISTAAVGSLGY</sequence>
<dbReference type="PIRSF" id="PIRSF001400">
    <property type="entry name" value="Enolase"/>
    <property type="match status" value="1"/>
</dbReference>
<evidence type="ECO:0000256" key="2">
    <source>
        <dbReference type="ARBA" id="ARBA00009604"/>
    </source>
</evidence>
<evidence type="ECO:0000256" key="5">
    <source>
        <dbReference type="ARBA" id="ARBA00022525"/>
    </source>
</evidence>
<evidence type="ECO:0000256" key="7">
    <source>
        <dbReference type="ARBA" id="ARBA00023152"/>
    </source>
</evidence>